<keyword evidence="4" id="KW-1185">Reference proteome</keyword>
<protein>
    <submittedName>
        <fullName evidence="3">PilX N-terminal domain-containing pilus assembly protein</fullName>
    </submittedName>
</protein>
<gene>
    <name evidence="3" type="ORF">ACFPTN_18155</name>
</gene>
<dbReference type="Pfam" id="PF14341">
    <property type="entry name" value="PilX_N"/>
    <property type="match status" value="1"/>
</dbReference>
<organism evidence="3 4">
    <name type="scientific">Thauera sinica</name>
    <dbReference type="NCBI Taxonomy" id="2665146"/>
    <lineage>
        <taxon>Bacteria</taxon>
        <taxon>Pseudomonadati</taxon>
        <taxon>Pseudomonadota</taxon>
        <taxon>Betaproteobacteria</taxon>
        <taxon>Rhodocyclales</taxon>
        <taxon>Zoogloeaceae</taxon>
        <taxon>Thauera</taxon>
    </lineage>
</organism>
<dbReference type="Proteomes" id="UP001595974">
    <property type="component" value="Unassembled WGS sequence"/>
</dbReference>
<sequence>MALITGLIFLVVLTLIVVTSMRTTVLEEKMAGSTRDADLAFQAAEAALRSGELIVNGASLPTFGNSAPYLAAGSRTDSYWQDSSHWTSAANASVALAGVHSQPQFIVEELPATTSMGGSLKFGALTESGMYRVTARGLGASPNTAVILQSTYQR</sequence>
<feature type="domain" description="PilX/PilW C-terminal" evidence="1">
    <location>
        <begin position="76"/>
        <end position="154"/>
    </location>
</feature>
<name>A0ABW1AVF6_9RHOO</name>
<dbReference type="RefSeq" id="WP_198363325.1">
    <property type="nucleotide sequence ID" value="NZ_JBHSOG010000094.1"/>
</dbReference>
<dbReference type="InterPro" id="IPR025746">
    <property type="entry name" value="PilX_N_dom"/>
</dbReference>
<dbReference type="EMBL" id="JBHSOG010000094">
    <property type="protein sequence ID" value="MFC5771307.1"/>
    <property type="molecule type" value="Genomic_DNA"/>
</dbReference>
<evidence type="ECO:0000313" key="4">
    <source>
        <dbReference type="Proteomes" id="UP001595974"/>
    </source>
</evidence>
<dbReference type="Pfam" id="PF13681">
    <property type="entry name" value="PilX"/>
    <property type="match status" value="1"/>
</dbReference>
<proteinExistence type="predicted"/>
<accession>A0ABW1AVF6</accession>
<comment type="caution">
    <text evidence="3">The sequence shown here is derived from an EMBL/GenBank/DDBJ whole genome shotgun (WGS) entry which is preliminary data.</text>
</comment>
<feature type="domain" description="Type 4 fimbrial biogenesis protein PilX N-terminal" evidence="2">
    <location>
        <begin position="1"/>
        <end position="49"/>
    </location>
</feature>
<dbReference type="InterPro" id="IPR025205">
    <property type="entry name" value="PilX/PilW_C"/>
</dbReference>
<reference evidence="4" key="1">
    <citation type="journal article" date="2019" name="Int. J. Syst. Evol. Microbiol.">
        <title>The Global Catalogue of Microorganisms (GCM) 10K type strain sequencing project: providing services to taxonomists for standard genome sequencing and annotation.</title>
        <authorList>
            <consortium name="The Broad Institute Genomics Platform"/>
            <consortium name="The Broad Institute Genome Sequencing Center for Infectious Disease"/>
            <person name="Wu L."/>
            <person name="Ma J."/>
        </authorList>
    </citation>
    <scope>NUCLEOTIDE SEQUENCE [LARGE SCALE GENOMIC DNA]</scope>
    <source>
        <strain evidence="4">SHR3</strain>
    </source>
</reference>
<evidence type="ECO:0000259" key="2">
    <source>
        <dbReference type="Pfam" id="PF14341"/>
    </source>
</evidence>
<evidence type="ECO:0000313" key="3">
    <source>
        <dbReference type="EMBL" id="MFC5771307.1"/>
    </source>
</evidence>
<evidence type="ECO:0000259" key="1">
    <source>
        <dbReference type="Pfam" id="PF13681"/>
    </source>
</evidence>